<dbReference type="EMBL" id="NIHS01000010">
    <property type="protein sequence ID" value="PLT72917.1"/>
    <property type="molecule type" value="Genomic_DNA"/>
</dbReference>
<dbReference type="Proteomes" id="UP000234891">
    <property type="component" value="Unassembled WGS sequence"/>
</dbReference>
<dbReference type="Proteomes" id="UP000235093">
    <property type="component" value="Unassembled WGS sequence"/>
</dbReference>
<organism evidence="1 5">
    <name type="scientific">Mediterraneibacter gnavus</name>
    <name type="common">Ruminococcus gnavus</name>
    <dbReference type="NCBI Taxonomy" id="33038"/>
    <lineage>
        <taxon>Bacteria</taxon>
        <taxon>Bacillati</taxon>
        <taxon>Bacillota</taxon>
        <taxon>Clostridia</taxon>
        <taxon>Lachnospirales</taxon>
        <taxon>Lachnospiraceae</taxon>
        <taxon>Mediterraneibacter</taxon>
    </lineage>
</organism>
<protein>
    <submittedName>
        <fullName evidence="1">Uncharacterized protein</fullName>
    </submittedName>
</protein>
<reference evidence="4 5" key="1">
    <citation type="journal article" date="2017" name="Genome Med.">
        <title>A novel Ruminococcus gnavus clade enriched in inflammatory bowel disease patients.</title>
        <authorList>
            <person name="Hall A.B."/>
            <person name="Yassour M."/>
            <person name="Sauk J."/>
            <person name="Garner A."/>
            <person name="Jiang X."/>
            <person name="Arthur T."/>
            <person name="Lagoudas G.K."/>
            <person name="Vatanen T."/>
            <person name="Fornelos N."/>
            <person name="Wilson R."/>
            <person name="Bertha M."/>
            <person name="Cohen M."/>
            <person name="Garber J."/>
            <person name="Khalili H."/>
            <person name="Gevers D."/>
            <person name="Ananthakrishnan A.N."/>
            <person name="Kugathasan S."/>
            <person name="Lander E.S."/>
            <person name="Blainey P."/>
            <person name="Vlamakis H."/>
            <person name="Xavier R.J."/>
            <person name="Huttenhower C."/>
        </authorList>
    </citation>
    <scope>NUCLEOTIDE SEQUENCE [LARGE SCALE GENOMIC DNA]</scope>
    <source>
        <strain evidence="1 5">RJX1124</strain>
        <strain evidence="2 6">RJX1125</strain>
        <strain evidence="3 4">RJX1128</strain>
    </source>
</reference>
<evidence type="ECO:0000313" key="5">
    <source>
        <dbReference type="Proteomes" id="UP000234891"/>
    </source>
</evidence>
<evidence type="ECO:0000313" key="6">
    <source>
        <dbReference type="Proteomes" id="UP000235093"/>
    </source>
</evidence>
<evidence type="ECO:0000313" key="2">
    <source>
        <dbReference type="EMBL" id="PLT77328.1"/>
    </source>
</evidence>
<dbReference type="Proteomes" id="UP000234840">
    <property type="component" value="Unassembled WGS sequence"/>
</dbReference>
<accession>A0A2N5PCP9</accession>
<dbReference type="AlphaFoldDB" id="A0A2N5PCP9"/>
<dbReference type="RefSeq" id="WP_054337600.1">
    <property type="nucleotide sequence ID" value="NZ_BAABXV010000001.1"/>
</dbReference>
<proteinExistence type="predicted"/>
<evidence type="ECO:0000313" key="4">
    <source>
        <dbReference type="Proteomes" id="UP000234840"/>
    </source>
</evidence>
<dbReference type="EMBL" id="NIHT01000002">
    <property type="protein sequence ID" value="PLT77328.1"/>
    <property type="molecule type" value="Genomic_DNA"/>
</dbReference>
<evidence type="ECO:0000313" key="3">
    <source>
        <dbReference type="EMBL" id="PLT84191.1"/>
    </source>
</evidence>
<sequence length="80" mass="8907">MQVPQEWSDKNPAPLVTNSNGEEISILSGYCTSLEDGSQRFHYTLEYNDDTEFTVQILDKNNAPSDSTIPVVAEIPVSMQ</sequence>
<gene>
    <name evidence="3" type="ORF">CDL20_12605</name>
    <name evidence="2" type="ORF">CDL23_01715</name>
    <name evidence="1" type="ORF">CDL26_07710</name>
</gene>
<name>A0A2N5PCP9_MEDGN</name>
<evidence type="ECO:0000313" key="1">
    <source>
        <dbReference type="EMBL" id="PLT72917.1"/>
    </source>
</evidence>
<comment type="caution">
    <text evidence="1">The sequence shown here is derived from an EMBL/GenBank/DDBJ whole genome shotgun (WGS) entry which is preliminary data.</text>
</comment>
<dbReference type="EMBL" id="NIHW01000036">
    <property type="protein sequence ID" value="PLT84191.1"/>
    <property type="molecule type" value="Genomic_DNA"/>
</dbReference>